<feature type="region of interest" description="Disordered" evidence="4">
    <location>
        <begin position="390"/>
        <end position="447"/>
    </location>
</feature>
<evidence type="ECO:0000256" key="1">
    <source>
        <dbReference type="ARBA" id="ARBA00022737"/>
    </source>
</evidence>
<dbReference type="OrthoDB" id="192007at2759"/>
<feature type="region of interest" description="Disordered" evidence="4">
    <location>
        <begin position="1177"/>
        <end position="1200"/>
    </location>
</feature>
<keyword evidence="5" id="KW-1133">Transmembrane helix</keyword>
<dbReference type="InterPro" id="IPR002110">
    <property type="entry name" value="Ankyrin_rpt"/>
</dbReference>
<keyword evidence="1" id="KW-0677">Repeat</keyword>
<organism evidence="6 7">
    <name type="scientific">Chrysochromulina tobinii</name>
    <dbReference type="NCBI Taxonomy" id="1460289"/>
    <lineage>
        <taxon>Eukaryota</taxon>
        <taxon>Haptista</taxon>
        <taxon>Haptophyta</taxon>
        <taxon>Prymnesiophyceae</taxon>
        <taxon>Prymnesiales</taxon>
        <taxon>Chrysochromulinaceae</taxon>
        <taxon>Chrysochromulina</taxon>
    </lineage>
</organism>
<proteinExistence type="predicted"/>
<dbReference type="PROSITE" id="PS00018">
    <property type="entry name" value="EF_HAND_1"/>
    <property type="match status" value="1"/>
</dbReference>
<reference evidence="7" key="1">
    <citation type="journal article" date="2015" name="PLoS Genet.">
        <title>Genome Sequence and Transcriptome Analyses of Chrysochromulina tobin: Metabolic Tools for Enhanced Algal Fitness in the Prominent Order Prymnesiales (Haptophyceae).</title>
        <authorList>
            <person name="Hovde B.T."/>
            <person name="Deodato C.R."/>
            <person name="Hunsperger H.M."/>
            <person name="Ryken S.A."/>
            <person name="Yost W."/>
            <person name="Jha R.K."/>
            <person name="Patterson J."/>
            <person name="Monnat R.J. Jr."/>
            <person name="Barlow S.B."/>
            <person name="Starkenburg S.R."/>
            <person name="Cattolico R.A."/>
        </authorList>
    </citation>
    <scope>NUCLEOTIDE SEQUENCE</scope>
    <source>
        <strain evidence="7">CCMP291</strain>
    </source>
</reference>
<sequence>MMFVSLLGVALMVAISAYLVFSAVMRDTDADADTLLLSLPQGSMKLTEAASIFGFAWYVQPYPLPLLRALPPGEQGAATLVAALHVTFVITGMAYLSVGLGGLFLFGEGHVPQDVLQGFHGRVGGTLAGAFCLYLMLCFAPNVVPLRETLVRLYHESPMDSSLTKPMDSSLTKPMDSSLTKPMDSSLTKPTVSRALNPSRSHEDAMLPSSRSAVLPPLQNAAFTAALVGSSFGVAAVLPDASAQIFALTGATGVCAIGYALIASGGDINWKRPASGWTPLMIAAGNGHLPCVETLLAAGVQVDATDLTQWTALHYAAGGNRPNIVRRLLASGSNKAMKDNDGKTALDLARWERHAAVIALLDSSSPPTTMTEQIVVEEAAEAPRVMVSKSARSSWMPEQPRVNVASSEDTAPSPPMHVARSRSHVGSYLSAAPEPEPPAVAPEPYMPLYTNEELPPLSPAVEDPAFSTGALVTGEVIEEEKGEDGGREGPVCGEMIFKEQSRLCKVCFVPENKRLDAAKLQTLREQWDVASDGIASTCPRLKPPNVLIASDAGNLVALPSFNEFWTDARAQSERAGVQNEGERDAFALKIINEVMFTKLVTVFASVLDASAISSKTPNWLVVDRISSCSPAAELLIEAAMKLTDSRPPIVVIDSFDRLKKFTGQDGEGLGEITQSCIDKCQLVKQGAVPLGVDDAPEALLIEQFYEEDDFMDPNLYFDMKLPLSIDDSMLGPDGKIPPREKWSYHYKKTFFGAGTHYILLDSEIDAPDLSALGPFGYLAANGGGDFLPRLKKLIQTGKSIVMLDKTGGVTHGFTSLRRGMLSTLPPPPAAQLLQLCELTSPAEWTRQFGLPEIHMLKELNQRAPMLLKNTIVSVDLMEDNSEQVLSVLVTCFSGGGGIPELGLGEAEMLCVLTAWKRHMTLWANADKFERIADRLQLLLYSLAIITTLAAILYTAETGEMALAALGGGEEGEEGQEGEVAAEASGRVLRRLQSLMCPGGEVFTCVADPPIPESEGEIEGGPAPPSEATPIAASNEVIAGMTWWGLSVVMLPVLSAGVGTLRTRMRPREKWASCLMAAHQVVDQIYKYRLRTDVYDVMAPQVLEEGQEARTPKQRNMDARLAFVATVGDIYKNAVATEVSKGSALMMNNVSRMQPHASEAAKTNFQIQLRAHVEQKLYLKPPPPKPKKKKKKVHPIDMDGDGKVSTTELVAAAANSMGGTEIAAGKSEPSQDTGLGLRDDYTSQLEANNRALQENHAMINYYESLSLVQRKTRSVKLEICKCCEDAVLAICSSRTALSPALPNQKSADEEEG</sequence>
<feature type="repeat" description="ANK" evidence="3">
    <location>
        <begin position="275"/>
        <end position="307"/>
    </location>
</feature>
<dbReference type="PANTHER" id="PTHR24171">
    <property type="entry name" value="ANKYRIN REPEAT DOMAIN-CONTAINING PROTEIN 39-RELATED"/>
    <property type="match status" value="1"/>
</dbReference>
<evidence type="ECO:0000313" key="6">
    <source>
        <dbReference type="EMBL" id="KOO20935.1"/>
    </source>
</evidence>
<evidence type="ECO:0000256" key="3">
    <source>
        <dbReference type="PROSITE-ProRule" id="PRU00023"/>
    </source>
</evidence>
<protein>
    <submittedName>
        <fullName evidence="6">Ankyrin repeat protein</fullName>
    </submittedName>
</protein>
<dbReference type="InterPro" id="IPR036770">
    <property type="entry name" value="Ankyrin_rpt-contain_sf"/>
</dbReference>
<dbReference type="EMBL" id="JWZX01003401">
    <property type="protein sequence ID" value="KOO20935.1"/>
    <property type="molecule type" value="Genomic_DNA"/>
</dbReference>
<dbReference type="Proteomes" id="UP000037460">
    <property type="component" value="Unassembled WGS sequence"/>
</dbReference>
<dbReference type="PROSITE" id="PS50088">
    <property type="entry name" value="ANK_REPEAT"/>
    <property type="match status" value="2"/>
</dbReference>
<evidence type="ECO:0000256" key="4">
    <source>
        <dbReference type="SAM" id="MobiDB-lite"/>
    </source>
</evidence>
<feature type="region of interest" description="Disordered" evidence="4">
    <location>
        <begin position="159"/>
        <end position="208"/>
    </location>
</feature>
<keyword evidence="2 3" id="KW-0040">ANK repeat</keyword>
<keyword evidence="7" id="KW-1185">Reference proteome</keyword>
<feature type="repeat" description="ANK" evidence="3">
    <location>
        <begin position="308"/>
        <end position="340"/>
    </location>
</feature>
<feature type="compositionally biased region" description="Polar residues" evidence="4">
    <location>
        <begin position="159"/>
        <end position="199"/>
    </location>
</feature>
<dbReference type="SUPFAM" id="SSF48403">
    <property type="entry name" value="Ankyrin repeat"/>
    <property type="match status" value="1"/>
</dbReference>
<accession>A0A0M0J328</accession>
<feature type="transmembrane region" description="Helical" evidence="5">
    <location>
        <begin position="79"/>
        <end position="106"/>
    </location>
</feature>
<dbReference type="Gene3D" id="1.25.40.20">
    <property type="entry name" value="Ankyrin repeat-containing domain"/>
    <property type="match status" value="1"/>
</dbReference>
<feature type="transmembrane region" description="Helical" evidence="5">
    <location>
        <begin position="126"/>
        <end position="144"/>
    </location>
</feature>
<dbReference type="InterPro" id="IPR018247">
    <property type="entry name" value="EF_Hand_1_Ca_BS"/>
</dbReference>
<dbReference type="Pfam" id="PF12796">
    <property type="entry name" value="Ank_2"/>
    <property type="match status" value="1"/>
</dbReference>
<feature type="compositionally biased region" description="Pro residues" evidence="4">
    <location>
        <begin position="434"/>
        <end position="445"/>
    </location>
</feature>
<keyword evidence="5" id="KW-0812">Transmembrane</keyword>
<evidence type="ECO:0000256" key="2">
    <source>
        <dbReference type="ARBA" id="ARBA00023043"/>
    </source>
</evidence>
<evidence type="ECO:0000256" key="5">
    <source>
        <dbReference type="SAM" id="Phobius"/>
    </source>
</evidence>
<dbReference type="PANTHER" id="PTHR24171:SF9">
    <property type="entry name" value="ANKYRIN REPEAT DOMAIN-CONTAINING PROTEIN 39"/>
    <property type="match status" value="1"/>
</dbReference>
<dbReference type="SMART" id="SM00248">
    <property type="entry name" value="ANK"/>
    <property type="match status" value="3"/>
</dbReference>
<dbReference type="PROSITE" id="PS50297">
    <property type="entry name" value="ANK_REP_REGION"/>
    <property type="match status" value="2"/>
</dbReference>
<name>A0A0M0J328_9EUKA</name>
<comment type="caution">
    <text evidence="6">The sequence shown here is derived from an EMBL/GenBank/DDBJ whole genome shotgun (WGS) entry which is preliminary data.</text>
</comment>
<evidence type="ECO:0000313" key="7">
    <source>
        <dbReference type="Proteomes" id="UP000037460"/>
    </source>
</evidence>
<keyword evidence="5" id="KW-0472">Membrane</keyword>
<gene>
    <name evidence="6" type="ORF">Ctob_000427</name>
</gene>